<name>A0A9N9PP10_9HELO</name>
<dbReference type="EMBL" id="CAJVRL010000001">
    <property type="protein sequence ID" value="CAG8948952.1"/>
    <property type="molecule type" value="Genomic_DNA"/>
</dbReference>
<dbReference type="AlphaFoldDB" id="A0A9N9PP10"/>
<dbReference type="OrthoDB" id="10394244at2759"/>
<organism evidence="3 4">
    <name type="scientific">Hymenoscyphus fraxineus</name>
    <dbReference type="NCBI Taxonomy" id="746836"/>
    <lineage>
        <taxon>Eukaryota</taxon>
        <taxon>Fungi</taxon>
        <taxon>Dikarya</taxon>
        <taxon>Ascomycota</taxon>
        <taxon>Pezizomycotina</taxon>
        <taxon>Leotiomycetes</taxon>
        <taxon>Helotiales</taxon>
        <taxon>Helotiaceae</taxon>
        <taxon>Hymenoscyphus</taxon>
    </lineage>
</organism>
<keyword evidence="1" id="KW-0175">Coiled coil</keyword>
<reference evidence="3" key="1">
    <citation type="submission" date="2021-07" db="EMBL/GenBank/DDBJ databases">
        <authorList>
            <person name="Durling M."/>
        </authorList>
    </citation>
    <scope>NUCLEOTIDE SEQUENCE</scope>
</reference>
<keyword evidence="2" id="KW-1133">Transmembrane helix</keyword>
<evidence type="ECO:0000313" key="3">
    <source>
        <dbReference type="EMBL" id="CAG8948952.1"/>
    </source>
</evidence>
<evidence type="ECO:0000256" key="2">
    <source>
        <dbReference type="SAM" id="Phobius"/>
    </source>
</evidence>
<sequence>MMLPKPERQEDEGEKKIPRILVVCVFGTAFLFAFSAPQQRKLNNMKIQRAKEKEAAKKAAEENMEGWENKRF</sequence>
<protein>
    <submittedName>
        <fullName evidence="3">Uncharacterized protein</fullName>
    </submittedName>
</protein>
<feature type="transmembrane region" description="Helical" evidence="2">
    <location>
        <begin position="20"/>
        <end position="37"/>
    </location>
</feature>
<evidence type="ECO:0000256" key="1">
    <source>
        <dbReference type="SAM" id="Coils"/>
    </source>
</evidence>
<gene>
    <name evidence="3" type="ORF">HYFRA_00002080</name>
</gene>
<keyword evidence="4" id="KW-1185">Reference proteome</keyword>
<evidence type="ECO:0000313" key="4">
    <source>
        <dbReference type="Proteomes" id="UP000696280"/>
    </source>
</evidence>
<keyword evidence="2" id="KW-0472">Membrane</keyword>
<dbReference type="Proteomes" id="UP000696280">
    <property type="component" value="Unassembled WGS sequence"/>
</dbReference>
<keyword evidence="2" id="KW-0812">Transmembrane</keyword>
<comment type="caution">
    <text evidence="3">The sequence shown here is derived from an EMBL/GenBank/DDBJ whole genome shotgun (WGS) entry which is preliminary data.</text>
</comment>
<feature type="coiled-coil region" evidence="1">
    <location>
        <begin position="42"/>
        <end position="70"/>
    </location>
</feature>
<accession>A0A9N9PP10</accession>
<proteinExistence type="predicted"/>